<evidence type="ECO:0000313" key="1">
    <source>
        <dbReference type="EMBL" id="RZC79570.1"/>
    </source>
</evidence>
<name>A0A4Y7L4L1_PAPSO</name>
<dbReference type="Proteomes" id="UP000316621">
    <property type="component" value="Chromosome 9"/>
</dbReference>
<proteinExistence type="predicted"/>
<gene>
    <name evidence="1" type="ORF">C5167_003808</name>
</gene>
<protein>
    <submittedName>
        <fullName evidence="1">Uncharacterized protein</fullName>
    </submittedName>
</protein>
<dbReference type="PANTHER" id="PTHR43939:SF68">
    <property type="entry name" value="CENTROSOMAL PROTEIN OF 290 KDA-LIKE"/>
    <property type="match status" value="1"/>
</dbReference>
<reference evidence="1 2" key="1">
    <citation type="journal article" date="2018" name="Science">
        <title>The opium poppy genome and morphinan production.</title>
        <authorList>
            <person name="Guo L."/>
            <person name="Winzer T."/>
            <person name="Yang X."/>
            <person name="Li Y."/>
            <person name="Ning Z."/>
            <person name="He Z."/>
            <person name="Teodor R."/>
            <person name="Lu Y."/>
            <person name="Bowser T.A."/>
            <person name="Graham I.A."/>
            <person name="Ye K."/>
        </authorList>
    </citation>
    <scope>NUCLEOTIDE SEQUENCE [LARGE SCALE GENOMIC DNA]</scope>
    <source>
        <strain evidence="2">cv. HN1</strain>
        <tissue evidence="1">Leaves</tissue>
    </source>
</reference>
<dbReference type="OMA" id="GDRTHAI"/>
<sequence>MQDEHSKSDLSKIAFDLEKIIQKFGGEELIKEQKSVTVRNLFPVLEKLIKDLNLESENSKARAQELGVELHGNKKFIDELSAKVALLIVPVPKGLPPSDAVQDRSILEGPSLASGSEISEIETVLEGTPHPPPAASTAHVRSMRKGSSDHLALTIDSESDRLLNLPETDDDKGHVFKSLNTSGLLPKQGKLLADRMTGSGYLEVEF</sequence>
<dbReference type="AlphaFoldDB" id="A0A4Y7L4L1"/>
<keyword evidence="2" id="KW-1185">Reference proteome</keyword>
<dbReference type="PANTHER" id="PTHR43939">
    <property type="entry name" value="COILED-COIL DOMAIN-CONTAINING PROTEIN 158"/>
    <property type="match status" value="1"/>
</dbReference>
<dbReference type="EMBL" id="CM010723">
    <property type="protein sequence ID" value="RZC79570.1"/>
    <property type="molecule type" value="Genomic_DNA"/>
</dbReference>
<dbReference type="Gramene" id="RZC79570">
    <property type="protein sequence ID" value="RZC79570"/>
    <property type="gene ID" value="C5167_003808"/>
</dbReference>
<accession>A0A4Y7L4L1</accession>
<evidence type="ECO:0000313" key="2">
    <source>
        <dbReference type="Proteomes" id="UP000316621"/>
    </source>
</evidence>
<organism evidence="1 2">
    <name type="scientific">Papaver somniferum</name>
    <name type="common">Opium poppy</name>
    <dbReference type="NCBI Taxonomy" id="3469"/>
    <lineage>
        <taxon>Eukaryota</taxon>
        <taxon>Viridiplantae</taxon>
        <taxon>Streptophyta</taxon>
        <taxon>Embryophyta</taxon>
        <taxon>Tracheophyta</taxon>
        <taxon>Spermatophyta</taxon>
        <taxon>Magnoliopsida</taxon>
        <taxon>Ranunculales</taxon>
        <taxon>Papaveraceae</taxon>
        <taxon>Papaveroideae</taxon>
        <taxon>Papaver</taxon>
    </lineage>
</organism>